<organism evidence="2 3">
    <name type="scientific">Methylorubrum thiocyanatum</name>
    <dbReference type="NCBI Taxonomy" id="47958"/>
    <lineage>
        <taxon>Bacteria</taxon>
        <taxon>Pseudomonadati</taxon>
        <taxon>Pseudomonadota</taxon>
        <taxon>Alphaproteobacteria</taxon>
        <taxon>Hyphomicrobiales</taxon>
        <taxon>Methylobacteriaceae</taxon>
        <taxon>Methylorubrum</taxon>
    </lineage>
</organism>
<accession>A0AA40S6J1</accession>
<dbReference type="RefSeq" id="WP_182556263.1">
    <property type="nucleotide sequence ID" value="NZ_JACJIB010000008.1"/>
</dbReference>
<feature type="compositionally biased region" description="Basic and acidic residues" evidence="1">
    <location>
        <begin position="76"/>
        <end position="85"/>
    </location>
</feature>
<evidence type="ECO:0000313" key="3">
    <source>
        <dbReference type="Proteomes" id="UP000543554"/>
    </source>
</evidence>
<name>A0AA40S6J1_9HYPH</name>
<protein>
    <submittedName>
        <fullName evidence="2">Uncharacterized protein</fullName>
    </submittedName>
</protein>
<reference evidence="2 3" key="1">
    <citation type="submission" date="2020-08" db="EMBL/GenBank/DDBJ databases">
        <title>Genomic Encyclopedia of Type Strains, Phase IV (KMG-IV): sequencing the most valuable type-strain genomes for metagenomic binning, comparative biology and taxonomic classification.</title>
        <authorList>
            <person name="Goeker M."/>
        </authorList>
    </citation>
    <scope>NUCLEOTIDE SEQUENCE [LARGE SCALE GENOMIC DNA]</scope>
    <source>
        <strain evidence="2 3">DSM 11490</strain>
    </source>
</reference>
<proteinExistence type="predicted"/>
<gene>
    <name evidence="2" type="ORF">HNR51_004317</name>
</gene>
<dbReference type="Proteomes" id="UP000543554">
    <property type="component" value="Unassembled WGS sequence"/>
</dbReference>
<evidence type="ECO:0000313" key="2">
    <source>
        <dbReference type="EMBL" id="MBA8915217.1"/>
    </source>
</evidence>
<sequence>MKKRKAAHRITSAPPSKSPSIHADRTPLYILADAIQPVEERLLLARRQISEPFQEGDARVATQRSDVGPGPLSQCRIERGERARQSAECSIKLAEPNSSARRRR</sequence>
<dbReference type="AlphaFoldDB" id="A0AA40S6J1"/>
<keyword evidence="3" id="KW-1185">Reference proteome</keyword>
<dbReference type="EMBL" id="JACJIB010000008">
    <property type="protein sequence ID" value="MBA8915217.1"/>
    <property type="molecule type" value="Genomic_DNA"/>
</dbReference>
<feature type="region of interest" description="Disordered" evidence="1">
    <location>
        <begin position="1"/>
        <end position="22"/>
    </location>
</feature>
<evidence type="ECO:0000256" key="1">
    <source>
        <dbReference type="SAM" id="MobiDB-lite"/>
    </source>
</evidence>
<comment type="caution">
    <text evidence="2">The sequence shown here is derived from an EMBL/GenBank/DDBJ whole genome shotgun (WGS) entry which is preliminary data.</text>
</comment>
<feature type="region of interest" description="Disordered" evidence="1">
    <location>
        <begin position="52"/>
        <end position="104"/>
    </location>
</feature>